<comment type="caution">
    <text evidence="2">The sequence shown here is derived from an EMBL/GenBank/DDBJ whole genome shotgun (WGS) entry which is preliminary data.</text>
</comment>
<dbReference type="Proteomes" id="UP001597261">
    <property type="component" value="Unassembled WGS sequence"/>
</dbReference>
<accession>A0ABW4IIW5</accession>
<sequence length="77" mass="8687">MTLRMRRRLMAESRDDEQLSLRLTAVAALGFVLIVPPFLARFDRMGQIFGVPILAVYLFLVWAIVIVLVAVIGGRSR</sequence>
<feature type="transmembrane region" description="Helical" evidence="1">
    <location>
        <begin position="48"/>
        <end position="72"/>
    </location>
</feature>
<evidence type="ECO:0000256" key="1">
    <source>
        <dbReference type="SAM" id="Phobius"/>
    </source>
</evidence>
<gene>
    <name evidence="2" type="ORF">ACFSL4_00210</name>
</gene>
<dbReference type="RefSeq" id="WP_381076696.1">
    <property type="nucleotide sequence ID" value="NZ_JBHUDX010000001.1"/>
</dbReference>
<dbReference type="EMBL" id="JBHUDX010000001">
    <property type="protein sequence ID" value="MFD1656697.1"/>
    <property type="molecule type" value="Genomic_DNA"/>
</dbReference>
<evidence type="ECO:0008006" key="4">
    <source>
        <dbReference type="Google" id="ProtNLM"/>
    </source>
</evidence>
<keyword evidence="1" id="KW-0812">Transmembrane</keyword>
<keyword evidence="3" id="KW-1185">Reference proteome</keyword>
<keyword evidence="1" id="KW-0472">Membrane</keyword>
<name>A0ABW4IIW5_9ACTN</name>
<reference evidence="3" key="1">
    <citation type="journal article" date="2019" name="Int. J. Syst. Evol. Microbiol.">
        <title>The Global Catalogue of Microorganisms (GCM) 10K type strain sequencing project: providing services to taxonomists for standard genome sequencing and annotation.</title>
        <authorList>
            <consortium name="The Broad Institute Genomics Platform"/>
            <consortium name="The Broad Institute Genome Sequencing Center for Infectious Disease"/>
            <person name="Wu L."/>
            <person name="Ma J."/>
        </authorList>
    </citation>
    <scope>NUCLEOTIDE SEQUENCE [LARGE SCALE GENOMIC DNA]</scope>
    <source>
        <strain evidence="3">CGMCC 1.12470</strain>
    </source>
</reference>
<evidence type="ECO:0000313" key="3">
    <source>
        <dbReference type="Proteomes" id="UP001597261"/>
    </source>
</evidence>
<feature type="transmembrane region" description="Helical" evidence="1">
    <location>
        <begin position="21"/>
        <end position="42"/>
    </location>
</feature>
<protein>
    <recommendedName>
        <fullName evidence="4">DUF3311 domain-containing protein</fullName>
    </recommendedName>
</protein>
<organism evidence="2 3">
    <name type="scientific">Streptomyces caeni</name>
    <dbReference type="NCBI Taxonomy" id="2307231"/>
    <lineage>
        <taxon>Bacteria</taxon>
        <taxon>Bacillati</taxon>
        <taxon>Actinomycetota</taxon>
        <taxon>Actinomycetes</taxon>
        <taxon>Kitasatosporales</taxon>
        <taxon>Streptomycetaceae</taxon>
        <taxon>Streptomyces</taxon>
    </lineage>
</organism>
<proteinExistence type="predicted"/>
<evidence type="ECO:0000313" key="2">
    <source>
        <dbReference type="EMBL" id="MFD1656697.1"/>
    </source>
</evidence>
<keyword evidence="1" id="KW-1133">Transmembrane helix</keyword>